<evidence type="ECO:0000256" key="3">
    <source>
        <dbReference type="ARBA" id="ARBA00022475"/>
    </source>
</evidence>
<proteinExistence type="inferred from homology"/>
<dbReference type="EMBL" id="CP062983">
    <property type="protein sequence ID" value="QPC82018.1"/>
    <property type="molecule type" value="Genomic_DNA"/>
</dbReference>
<evidence type="ECO:0000313" key="11">
    <source>
        <dbReference type="Proteomes" id="UP000594468"/>
    </source>
</evidence>
<comment type="similarity">
    <text evidence="7">Belongs to the binding-protein-dependent transport system permease family.</text>
</comment>
<evidence type="ECO:0000256" key="7">
    <source>
        <dbReference type="RuleBase" id="RU363032"/>
    </source>
</evidence>
<keyword evidence="5 7" id="KW-1133">Transmembrane helix</keyword>
<dbReference type="CDD" id="cd06261">
    <property type="entry name" value="TM_PBP2"/>
    <property type="match status" value="1"/>
</dbReference>
<feature type="transmembrane region" description="Helical" evidence="7">
    <location>
        <begin position="295"/>
        <end position="316"/>
    </location>
</feature>
<reference evidence="10 11" key="1">
    <citation type="submission" date="2020-02" db="EMBL/GenBank/DDBJ databases">
        <authorList>
            <person name="Zheng R.K."/>
            <person name="Sun C.M."/>
        </authorList>
    </citation>
    <scope>NUCLEOTIDE SEQUENCE [LARGE SCALE GENOMIC DNA]</scope>
    <source>
        <strain evidence="11">rifampicinis</strain>
    </source>
</reference>
<feature type="region of interest" description="Disordered" evidence="8">
    <location>
        <begin position="1"/>
        <end position="31"/>
    </location>
</feature>
<protein>
    <submittedName>
        <fullName evidence="10">Sugar ABC transporter permease</fullName>
    </submittedName>
</protein>
<dbReference type="Gene3D" id="1.10.3720.10">
    <property type="entry name" value="MetI-like"/>
    <property type="match status" value="1"/>
</dbReference>
<name>A0A7S8IEP2_9CHLR</name>
<feature type="compositionally biased region" description="Low complexity" evidence="8">
    <location>
        <begin position="7"/>
        <end position="21"/>
    </location>
</feature>
<dbReference type="InterPro" id="IPR035906">
    <property type="entry name" value="MetI-like_sf"/>
</dbReference>
<sequence length="328" mass="36590">MADNVVPATDSPDTATTATSPRQQNAAKRGSKDFKTNNLAGYIFISPWIIAFALFTLIPVVISVYLAFTNFDTLSNQGDFIGLGNFQRMFFEDARYGRSVSATVKYVIFSVPLRLTFALLIALLLNTNRRGVYLYRAAYYIPSVIGGSVAVAVMWRQLFGTEGLVNAFIAIFGFDPVRWLGNPQTAIWTLIILAAWQFGSPMLIFLAGLRQVPQALYEAAEIDGATRIRQFFNITLPLITPIIFFNLVIQMIGAFRTFTQAFIVTGGTGSPLDTTLFYAIYLYNRAFNSFEMGYAAAMAWVMLVVIAALTALNFLLSKRWVYYETDLE</sequence>
<accession>A0A7S8IEP2</accession>
<dbReference type="GO" id="GO:0055085">
    <property type="term" value="P:transmembrane transport"/>
    <property type="evidence" value="ECO:0007669"/>
    <property type="project" value="InterPro"/>
</dbReference>
<evidence type="ECO:0000256" key="6">
    <source>
        <dbReference type="ARBA" id="ARBA00023136"/>
    </source>
</evidence>
<dbReference type="PANTHER" id="PTHR30193">
    <property type="entry name" value="ABC TRANSPORTER PERMEASE PROTEIN"/>
    <property type="match status" value="1"/>
</dbReference>
<feature type="domain" description="ABC transmembrane type-1" evidence="9">
    <location>
        <begin position="100"/>
        <end position="313"/>
    </location>
</feature>
<dbReference type="KEGG" id="pmet:G4Y79_20370"/>
<dbReference type="SUPFAM" id="SSF160964">
    <property type="entry name" value="MalF N-terminal region-like"/>
    <property type="match status" value="1"/>
</dbReference>
<evidence type="ECO:0000256" key="2">
    <source>
        <dbReference type="ARBA" id="ARBA00022448"/>
    </source>
</evidence>
<dbReference type="PANTHER" id="PTHR30193:SF1">
    <property type="entry name" value="ABC TRANSPORTER PERMEASE PROTEIN YESP-RELATED"/>
    <property type="match status" value="1"/>
</dbReference>
<dbReference type="Proteomes" id="UP000594468">
    <property type="component" value="Chromosome"/>
</dbReference>
<dbReference type="InterPro" id="IPR051393">
    <property type="entry name" value="ABC_transporter_permease"/>
</dbReference>
<keyword evidence="3" id="KW-1003">Cell membrane</keyword>
<feature type="transmembrane region" description="Helical" evidence="7">
    <location>
        <begin position="137"/>
        <end position="155"/>
    </location>
</feature>
<evidence type="ECO:0000256" key="4">
    <source>
        <dbReference type="ARBA" id="ARBA00022692"/>
    </source>
</evidence>
<organism evidence="10 11">
    <name type="scientific">Phototrophicus methaneseepsis</name>
    <dbReference type="NCBI Taxonomy" id="2710758"/>
    <lineage>
        <taxon>Bacteria</taxon>
        <taxon>Bacillati</taxon>
        <taxon>Chloroflexota</taxon>
        <taxon>Candidatus Thermofontia</taxon>
        <taxon>Phototrophicales</taxon>
        <taxon>Phototrophicaceae</taxon>
        <taxon>Phototrophicus</taxon>
    </lineage>
</organism>
<evidence type="ECO:0000259" key="9">
    <source>
        <dbReference type="PROSITE" id="PS50928"/>
    </source>
</evidence>
<keyword evidence="2 7" id="KW-0813">Transport</keyword>
<gene>
    <name evidence="10" type="ORF">G4Y79_20370</name>
</gene>
<feature type="transmembrane region" description="Helical" evidence="7">
    <location>
        <begin position="186"/>
        <end position="209"/>
    </location>
</feature>
<feature type="transmembrane region" description="Helical" evidence="7">
    <location>
        <begin position="230"/>
        <end position="255"/>
    </location>
</feature>
<dbReference type="GO" id="GO:0005886">
    <property type="term" value="C:plasma membrane"/>
    <property type="evidence" value="ECO:0007669"/>
    <property type="project" value="UniProtKB-SubCell"/>
</dbReference>
<evidence type="ECO:0000256" key="5">
    <source>
        <dbReference type="ARBA" id="ARBA00022989"/>
    </source>
</evidence>
<dbReference type="RefSeq" id="WP_195170088.1">
    <property type="nucleotide sequence ID" value="NZ_CP062983.1"/>
</dbReference>
<keyword evidence="6 7" id="KW-0472">Membrane</keyword>
<keyword evidence="11" id="KW-1185">Reference proteome</keyword>
<dbReference type="InterPro" id="IPR000515">
    <property type="entry name" value="MetI-like"/>
</dbReference>
<dbReference type="Pfam" id="PF00528">
    <property type="entry name" value="BPD_transp_1"/>
    <property type="match status" value="1"/>
</dbReference>
<evidence type="ECO:0000256" key="1">
    <source>
        <dbReference type="ARBA" id="ARBA00004651"/>
    </source>
</evidence>
<feature type="transmembrane region" description="Helical" evidence="7">
    <location>
        <begin position="39"/>
        <end position="68"/>
    </location>
</feature>
<dbReference type="AlphaFoldDB" id="A0A7S8IEP2"/>
<evidence type="ECO:0000256" key="8">
    <source>
        <dbReference type="SAM" id="MobiDB-lite"/>
    </source>
</evidence>
<dbReference type="SUPFAM" id="SSF161098">
    <property type="entry name" value="MetI-like"/>
    <property type="match status" value="1"/>
</dbReference>
<dbReference type="PROSITE" id="PS50928">
    <property type="entry name" value="ABC_TM1"/>
    <property type="match status" value="1"/>
</dbReference>
<keyword evidence="4 7" id="KW-0812">Transmembrane</keyword>
<comment type="subcellular location">
    <subcellularLocation>
        <location evidence="1 7">Cell membrane</location>
        <topology evidence="1 7">Multi-pass membrane protein</topology>
    </subcellularLocation>
</comment>
<evidence type="ECO:0000313" key="10">
    <source>
        <dbReference type="EMBL" id="QPC82018.1"/>
    </source>
</evidence>
<feature type="transmembrane region" description="Helical" evidence="7">
    <location>
        <begin position="106"/>
        <end position="125"/>
    </location>
</feature>